<dbReference type="InterPro" id="IPR001296">
    <property type="entry name" value="Glyco_trans_1"/>
</dbReference>
<proteinExistence type="predicted"/>
<feature type="domain" description="Glycosyltransferase subfamily 4-like N-terminal" evidence="2">
    <location>
        <begin position="12"/>
        <end position="151"/>
    </location>
</feature>
<dbReference type="Proteomes" id="UP000194309">
    <property type="component" value="Chromosome"/>
</dbReference>
<dbReference type="Gene3D" id="3.40.50.2000">
    <property type="entry name" value="Glycogen Phosphorylase B"/>
    <property type="match status" value="2"/>
</dbReference>
<dbReference type="PANTHER" id="PTHR12526:SF630">
    <property type="entry name" value="GLYCOSYLTRANSFERASE"/>
    <property type="match status" value="1"/>
</dbReference>
<dbReference type="Pfam" id="PF00534">
    <property type="entry name" value="Glycos_transf_1"/>
    <property type="match status" value="1"/>
</dbReference>
<evidence type="ECO:0000259" key="1">
    <source>
        <dbReference type="Pfam" id="PF00534"/>
    </source>
</evidence>
<feature type="domain" description="Glycosyl transferase family 1" evidence="1">
    <location>
        <begin position="173"/>
        <end position="324"/>
    </location>
</feature>
<evidence type="ECO:0000313" key="4">
    <source>
        <dbReference type="Proteomes" id="UP000194309"/>
    </source>
</evidence>
<dbReference type="STRING" id="1660064.CIGN_1246"/>
<organism evidence="3 4">
    <name type="scientific">Campylobacter devanensis</name>
    <dbReference type="NCBI Taxonomy" id="3161138"/>
    <lineage>
        <taxon>Bacteria</taxon>
        <taxon>Pseudomonadati</taxon>
        <taxon>Campylobacterota</taxon>
        <taxon>Epsilonproteobacteria</taxon>
        <taxon>Campylobacterales</taxon>
        <taxon>Campylobacteraceae</taxon>
        <taxon>Campylobacter</taxon>
    </lineage>
</organism>
<evidence type="ECO:0000259" key="2">
    <source>
        <dbReference type="Pfam" id="PF13439"/>
    </source>
</evidence>
<protein>
    <submittedName>
        <fullName evidence="3">Glycosyltransferase, family 1</fullName>
    </submittedName>
</protein>
<sequence length="347" mass="39145">MKIGFVISTLGFGGAERVLSILANNLSSKHEITIFKFDSKAPFYEIDEQVRVVSLSLQNSGILGNLKRVISKIFVLRKIFKSGEFDLIISFMDSTNLLCLIANLGLKQRLIISEHSEHSFLSLKWRVAKRLLYPFCDALSLLSKNDYEYYKYVKNRAVIYNPFFGEVGADFDESKKENLIIFVGRLESVKGCDIFLNSLKFCNIGDFSVEICGDGSEFEKFKSEFKSDRVKFKGSVSDISSYYKRAKIIVSSSRSEGLGNVLIEACFYKVARIATPTVGACELIEDGKNGLISSDFTPQSLAKKLNLAIQDENLRAKIAQNGYKNRASFMPQNITQEWLNLINRVLK</sequence>
<dbReference type="Pfam" id="PF13439">
    <property type="entry name" value="Glyco_transf_4"/>
    <property type="match status" value="1"/>
</dbReference>
<reference evidence="3 4" key="1">
    <citation type="journal article" date="2017" name="Genome Biol. Evol.">
        <title>Comparative Genomic Analysis Identifies a Campylobacter Clade Deficient in Selenium Metabolism.</title>
        <authorList>
            <person name="Miller W.G."/>
            <person name="Yee E."/>
            <person name="Lopes B.S."/>
            <person name="Chapman M.H."/>
            <person name="Huynh S."/>
            <person name="Bono J.L."/>
            <person name="Parker C.T."/>
            <person name="Strachan N.J.C."/>
            <person name="Forbes K.J."/>
        </authorList>
    </citation>
    <scope>NUCLEOTIDE SEQUENCE [LARGE SCALE GENOMIC DNA]</scope>
    <source>
        <strain evidence="3 4">NCTC 13003</strain>
    </source>
</reference>
<gene>
    <name evidence="3" type="ORF">CIGN_1246</name>
</gene>
<dbReference type="SUPFAM" id="SSF53756">
    <property type="entry name" value="UDP-Glycosyltransferase/glycogen phosphorylase"/>
    <property type="match status" value="1"/>
</dbReference>
<dbReference type="PANTHER" id="PTHR12526">
    <property type="entry name" value="GLYCOSYLTRANSFERASE"/>
    <property type="match status" value="1"/>
</dbReference>
<name>A0A1X9STJ3_9BACT</name>
<dbReference type="OrthoDB" id="9775208at2"/>
<dbReference type="KEGG" id="cdev:CIGN_1246"/>
<accession>A0A381DAC3</accession>
<dbReference type="GO" id="GO:0016757">
    <property type="term" value="F:glycosyltransferase activity"/>
    <property type="evidence" value="ECO:0007669"/>
    <property type="project" value="InterPro"/>
</dbReference>
<accession>A0A1X9STJ3</accession>
<dbReference type="InterPro" id="IPR028098">
    <property type="entry name" value="Glyco_trans_4-like_N"/>
</dbReference>
<dbReference type="AlphaFoldDB" id="A0A1X9STJ3"/>
<evidence type="ECO:0000313" key="3">
    <source>
        <dbReference type="EMBL" id="ARQ99505.1"/>
    </source>
</evidence>
<keyword evidence="4" id="KW-1185">Reference proteome</keyword>
<dbReference type="EMBL" id="CP018788">
    <property type="protein sequence ID" value="ARQ99505.1"/>
    <property type="molecule type" value="Genomic_DNA"/>
</dbReference>